<evidence type="ECO:0000256" key="2">
    <source>
        <dbReference type="ARBA" id="ARBA00007171"/>
    </source>
</evidence>
<dbReference type="GO" id="GO:0071555">
    <property type="term" value="P:cell wall organization"/>
    <property type="evidence" value="ECO:0007669"/>
    <property type="project" value="TreeGrafter"/>
</dbReference>
<keyword evidence="5 7" id="KW-1133">Transmembrane helix</keyword>
<feature type="transmembrane region" description="Helical" evidence="7">
    <location>
        <begin position="179"/>
        <end position="196"/>
    </location>
</feature>
<evidence type="ECO:0000256" key="3">
    <source>
        <dbReference type="ARBA" id="ARBA00022692"/>
    </source>
</evidence>
<dbReference type="GO" id="GO:0051301">
    <property type="term" value="P:cell division"/>
    <property type="evidence" value="ECO:0007669"/>
    <property type="project" value="UniProtKB-KW"/>
</dbReference>
<keyword evidence="3 7" id="KW-0812">Transmembrane</keyword>
<evidence type="ECO:0000256" key="1">
    <source>
        <dbReference type="ARBA" id="ARBA00004141"/>
    </source>
</evidence>
<keyword evidence="6 7" id="KW-0472">Membrane</keyword>
<dbReference type="SUPFAM" id="SSF56601">
    <property type="entry name" value="beta-lactamase/transpeptidase-like"/>
    <property type="match status" value="1"/>
</dbReference>
<accession>A0A1M6PLB7</accession>
<feature type="transmembrane region" description="Helical" evidence="7">
    <location>
        <begin position="157"/>
        <end position="173"/>
    </location>
</feature>
<dbReference type="STRING" id="1848.SAMN05443637_102332"/>
<dbReference type="Gene3D" id="3.90.1310.10">
    <property type="entry name" value="Penicillin-binding protein 2a (Domain 2)"/>
    <property type="match status" value="1"/>
</dbReference>
<feature type="transmembrane region" description="Helical" evidence="7">
    <location>
        <begin position="201"/>
        <end position="219"/>
    </location>
</feature>
<dbReference type="InterPro" id="IPR001460">
    <property type="entry name" value="PCN-bd_Tpept"/>
</dbReference>
<evidence type="ECO:0000313" key="10">
    <source>
        <dbReference type="EMBL" id="SHK08730.1"/>
    </source>
</evidence>
<dbReference type="InterPro" id="IPR050515">
    <property type="entry name" value="Beta-lactam/transpept"/>
</dbReference>
<proteinExistence type="inferred from homology"/>
<dbReference type="EMBL" id="FRAP01000002">
    <property type="protein sequence ID" value="SHK08730.1"/>
    <property type="molecule type" value="Genomic_DNA"/>
</dbReference>
<feature type="transmembrane region" description="Helical" evidence="7">
    <location>
        <begin position="289"/>
        <end position="309"/>
    </location>
</feature>
<organism evidence="10 11">
    <name type="scientific">Pseudonocardia thermophila</name>
    <dbReference type="NCBI Taxonomy" id="1848"/>
    <lineage>
        <taxon>Bacteria</taxon>
        <taxon>Bacillati</taxon>
        <taxon>Actinomycetota</taxon>
        <taxon>Actinomycetes</taxon>
        <taxon>Pseudonocardiales</taxon>
        <taxon>Pseudonocardiaceae</taxon>
        <taxon>Pseudonocardia</taxon>
    </lineage>
</organism>
<evidence type="ECO:0000259" key="8">
    <source>
        <dbReference type="Pfam" id="PF00905"/>
    </source>
</evidence>
<evidence type="ECO:0000256" key="6">
    <source>
        <dbReference type="ARBA" id="ARBA00023136"/>
    </source>
</evidence>
<dbReference type="Gene3D" id="3.40.710.10">
    <property type="entry name" value="DD-peptidase/beta-lactamase superfamily"/>
    <property type="match status" value="1"/>
</dbReference>
<evidence type="ECO:0000256" key="7">
    <source>
        <dbReference type="SAM" id="Phobius"/>
    </source>
</evidence>
<feature type="transmembrane region" description="Helical" evidence="7">
    <location>
        <begin position="355"/>
        <end position="376"/>
    </location>
</feature>
<dbReference type="Pfam" id="PF01098">
    <property type="entry name" value="FTSW_RODA_SPOVE"/>
    <property type="match status" value="1"/>
</dbReference>
<keyword evidence="10" id="KW-0131">Cell cycle</keyword>
<evidence type="ECO:0000256" key="5">
    <source>
        <dbReference type="ARBA" id="ARBA00022989"/>
    </source>
</evidence>
<dbReference type="GO" id="GO:0008658">
    <property type="term" value="F:penicillin binding"/>
    <property type="evidence" value="ECO:0007669"/>
    <property type="project" value="InterPro"/>
</dbReference>
<dbReference type="Pfam" id="PF00905">
    <property type="entry name" value="Transpeptidase"/>
    <property type="match status" value="1"/>
</dbReference>
<keyword evidence="4" id="KW-0133">Cell shape</keyword>
<dbReference type="InterPro" id="IPR012338">
    <property type="entry name" value="Beta-lactam/transpept-like"/>
</dbReference>
<feature type="domain" description="Penicillin-binding protein transpeptidase" evidence="8">
    <location>
        <begin position="652"/>
        <end position="963"/>
    </location>
</feature>
<dbReference type="PANTHER" id="PTHR30627">
    <property type="entry name" value="PEPTIDOGLYCAN D,D-TRANSPEPTIDASE"/>
    <property type="match status" value="1"/>
</dbReference>
<dbReference type="RefSeq" id="WP_200803749.1">
    <property type="nucleotide sequence ID" value="NZ_CALGVN010000036.1"/>
</dbReference>
<feature type="transmembrane region" description="Helical" evidence="7">
    <location>
        <begin position="64"/>
        <end position="83"/>
    </location>
</feature>
<keyword evidence="10" id="KW-0132">Cell division</keyword>
<feature type="transmembrane region" description="Helical" evidence="7">
    <location>
        <begin position="134"/>
        <end position="150"/>
    </location>
</feature>
<feature type="transmembrane region" description="Helical" evidence="7">
    <location>
        <begin position="90"/>
        <end position="114"/>
    </location>
</feature>
<comment type="similarity">
    <text evidence="2">Belongs to the transpeptidase family.</text>
</comment>
<feature type="transmembrane region" description="Helical" evidence="7">
    <location>
        <begin position="321"/>
        <end position="343"/>
    </location>
</feature>
<name>A0A1M6PLB7_PSETH</name>
<dbReference type="InterPro" id="IPR001182">
    <property type="entry name" value="FtsW/RodA"/>
</dbReference>
<gene>
    <name evidence="10" type="ORF">SAMN05443637_102332</name>
</gene>
<dbReference type="GO" id="GO:0008360">
    <property type="term" value="P:regulation of cell shape"/>
    <property type="evidence" value="ECO:0007669"/>
    <property type="project" value="UniProtKB-KW"/>
</dbReference>
<keyword evidence="11" id="KW-1185">Reference proteome</keyword>
<dbReference type="Pfam" id="PF03717">
    <property type="entry name" value="PBP_dimer"/>
    <property type="match status" value="1"/>
</dbReference>
<evidence type="ECO:0000313" key="11">
    <source>
        <dbReference type="Proteomes" id="UP000184363"/>
    </source>
</evidence>
<evidence type="ECO:0000256" key="4">
    <source>
        <dbReference type="ARBA" id="ARBA00022960"/>
    </source>
</evidence>
<feature type="transmembrane region" description="Helical" evidence="7">
    <location>
        <begin position="35"/>
        <end position="58"/>
    </location>
</feature>
<protein>
    <submittedName>
        <fullName evidence="10">Cell division protein FtsI/penicillin-binding protein 2</fullName>
    </submittedName>
</protein>
<dbReference type="InterPro" id="IPR005311">
    <property type="entry name" value="PBP_dimer"/>
</dbReference>
<dbReference type="Proteomes" id="UP000184363">
    <property type="component" value="Unassembled WGS sequence"/>
</dbReference>
<dbReference type="GO" id="GO:0005886">
    <property type="term" value="C:plasma membrane"/>
    <property type="evidence" value="ECO:0007669"/>
    <property type="project" value="TreeGrafter"/>
</dbReference>
<dbReference type="SUPFAM" id="SSF56519">
    <property type="entry name" value="Penicillin binding protein dimerisation domain"/>
    <property type="match status" value="1"/>
</dbReference>
<comment type="subcellular location">
    <subcellularLocation>
        <location evidence="1">Membrane</location>
        <topology evidence="1">Multi-pass membrane protein</topology>
    </subcellularLocation>
</comment>
<dbReference type="InterPro" id="IPR036138">
    <property type="entry name" value="PBP_dimer_sf"/>
</dbReference>
<evidence type="ECO:0000259" key="9">
    <source>
        <dbReference type="Pfam" id="PF03717"/>
    </source>
</evidence>
<reference evidence="10 11" key="1">
    <citation type="submission" date="2016-11" db="EMBL/GenBank/DDBJ databases">
        <authorList>
            <person name="Jaros S."/>
            <person name="Januszkiewicz K."/>
            <person name="Wedrychowicz H."/>
        </authorList>
    </citation>
    <scope>NUCLEOTIDE SEQUENCE [LARGE SCALE GENOMIC DNA]</scope>
    <source>
        <strain evidence="10 11">DSM 43832</strain>
    </source>
</reference>
<feature type="transmembrane region" description="Helical" evidence="7">
    <location>
        <begin position="397"/>
        <end position="418"/>
    </location>
</feature>
<dbReference type="AlphaFoldDB" id="A0A1M6PLB7"/>
<sequence>MLRRKRTNQKKPLLVAGSELPALLARPHRRDHRGVTFDLLAVVAALVLVGLGLANLVVSDGAPMALRQAVVAVAGVVVLALFWRFRVRLLTVLGAVSYVLAVALMGVVAVAGVTANGATRWIDIGPFTFQPSELAKLGLLVALAGVLGSARPDWQRLVLALALAAVPIALTLLQPDLSTALVMIVLTVAMLVMGRVPGKLLLPLLAAAALLAPLGVGLLRPHQMQRLGSFLVGTQESPTGAGYAVEQARISLGSGGPFGWYGNPLAELRARYLPERETDLALSGVVEQFGLVAGGIVVLAAIVLVWRIALAARQARNAHGALVCAGLAVLFGTETLVSVGGNLGLLPLAGIPFPLLSYGGSALLVKLAALGVALGIRHDGARKRIWALGLRRRNRPRLVRAVALGTTAVLAVFSAYGVNLQAVHGPELLAAAEDQMTRCIRIPAQRGAITDRHGTPVAFSTVDAPDGVDEVIAVPALLRTRPDDVARVAAHVGRPAEEVQAQLDAVPATTLSLKLGEVPHSVGAHVAAAGIDGVMVVPEARRYYPTGSLLAPVLGFAGVATEKETQRWPDLPSGEIVGRAGLELQYDAVLRGVNGRQCVYVDPTGVPVAMGPRYDPVPGSDLRLSIDLGLQRRLGESLQAAMRAQSNPKAVGAALAMDARTGQVLAMASVPSYDNNAFGPPPDPGELQAIAENPNRSMRNAAIQAAVPPGSTFKLVVAAADAVDPVIPPEQVIPTGADYTVGGHTFRNWKPMGPMDMVDSIAWSNDVYFYKLAQAMGPEPIIETARALGVGAVSGIDLPGESAGYLGTPESVAERGGTWYGGSTVILGIGQGYLLTTPIQVARWTAGIATGQMVTPRLGLAVGTSGGPLTALPAPQPTALSFTDVLGPVREGMRAVVTSGTATALGSLPAAGKTGTAQDNALAAGTYHNWMTAVAPHDDPRVVVTALVQGPGGGANSAKNVVADGLRHFLDHQGEVLATDLLQSP</sequence>
<feature type="domain" description="Penicillin-binding protein dimerisation" evidence="9">
    <location>
        <begin position="442"/>
        <end position="608"/>
    </location>
</feature>